<organism evidence="4 5">
    <name type="scientific">Oceanisphaera pacifica</name>
    <dbReference type="NCBI Taxonomy" id="2818389"/>
    <lineage>
        <taxon>Bacteria</taxon>
        <taxon>Pseudomonadati</taxon>
        <taxon>Pseudomonadota</taxon>
        <taxon>Gammaproteobacteria</taxon>
        <taxon>Aeromonadales</taxon>
        <taxon>Aeromonadaceae</taxon>
        <taxon>Oceanisphaera</taxon>
    </lineage>
</organism>
<feature type="region of interest" description="Disordered" evidence="1">
    <location>
        <begin position="52"/>
        <end position="113"/>
    </location>
</feature>
<reference evidence="4 5" key="1">
    <citation type="submission" date="2021-03" db="EMBL/GenBank/DDBJ databases">
        <title>Oceanisphaera sp. nov., isolated from the intestine.</title>
        <authorList>
            <person name="Zhao L.-H."/>
            <person name="Shi L.-F."/>
        </authorList>
    </citation>
    <scope>NUCLEOTIDE SEQUENCE [LARGE SCALE GENOMIC DNA]</scope>
    <source>
        <strain evidence="4 5">DM8</strain>
    </source>
</reference>
<keyword evidence="5" id="KW-1185">Reference proteome</keyword>
<evidence type="ECO:0000256" key="2">
    <source>
        <dbReference type="SAM" id="Phobius"/>
    </source>
</evidence>
<keyword evidence="2" id="KW-0812">Transmembrane</keyword>
<evidence type="ECO:0000256" key="1">
    <source>
        <dbReference type="SAM" id="MobiDB-lite"/>
    </source>
</evidence>
<evidence type="ECO:0000313" key="5">
    <source>
        <dbReference type="Proteomes" id="UP000664882"/>
    </source>
</evidence>
<feature type="compositionally biased region" description="Pro residues" evidence="1">
    <location>
        <begin position="101"/>
        <end position="111"/>
    </location>
</feature>
<protein>
    <submittedName>
        <fullName evidence="4">SPOR domain-containing protein</fullName>
    </submittedName>
</protein>
<comment type="caution">
    <text evidence="4">The sequence shown here is derived from an EMBL/GenBank/DDBJ whole genome shotgun (WGS) entry which is preliminary data.</text>
</comment>
<dbReference type="InterPro" id="IPR052521">
    <property type="entry name" value="Cell_div_SPOR-domain"/>
</dbReference>
<dbReference type="RefSeq" id="WP_208006139.1">
    <property type="nucleotide sequence ID" value="NZ_JAGDFX010000013.1"/>
</dbReference>
<dbReference type="PANTHER" id="PTHR38687">
    <property type="entry name" value="CELL DIVISION PROTEIN DEDD-RELATED"/>
    <property type="match status" value="1"/>
</dbReference>
<dbReference type="EMBL" id="JAGDFX010000013">
    <property type="protein sequence ID" value="MBO1520264.1"/>
    <property type="molecule type" value="Genomic_DNA"/>
</dbReference>
<evidence type="ECO:0000313" key="4">
    <source>
        <dbReference type="EMBL" id="MBO1520264.1"/>
    </source>
</evidence>
<dbReference type="PANTHER" id="PTHR38687:SF1">
    <property type="entry name" value="CELL DIVISION PROTEIN DEDD"/>
    <property type="match status" value="1"/>
</dbReference>
<dbReference type="Gene3D" id="3.30.70.1070">
    <property type="entry name" value="Sporulation related repeat"/>
    <property type="match status" value="1"/>
</dbReference>
<dbReference type="Pfam" id="PF05036">
    <property type="entry name" value="SPOR"/>
    <property type="match status" value="1"/>
</dbReference>
<dbReference type="InterPro" id="IPR036680">
    <property type="entry name" value="SPOR-like_sf"/>
</dbReference>
<feature type="domain" description="SPOR" evidence="3">
    <location>
        <begin position="128"/>
        <end position="206"/>
    </location>
</feature>
<feature type="compositionally biased region" description="Low complexity" evidence="1">
    <location>
        <begin position="83"/>
        <end position="95"/>
    </location>
</feature>
<gene>
    <name evidence="4" type="ORF">J3U76_11620</name>
</gene>
<dbReference type="InterPro" id="IPR007730">
    <property type="entry name" value="SPOR-like_dom"/>
</dbReference>
<evidence type="ECO:0000259" key="3">
    <source>
        <dbReference type="PROSITE" id="PS51724"/>
    </source>
</evidence>
<dbReference type="SUPFAM" id="SSF110997">
    <property type="entry name" value="Sporulation related repeat"/>
    <property type="match status" value="1"/>
</dbReference>
<keyword evidence="2" id="KW-1133">Transmembrane helix</keyword>
<accession>A0ABS3NI46</accession>
<sequence length="206" mass="21696">MATQFQHRLVGTVILVALGVIFLPDVLNGKQQRPPDEAVTIPLRPNLEPVRPVAKAPAASAQDQAVAQATEEPQSWSIEQAKEAPPVAPTAAAPKTEPKPAAKPKPAPKPVPNTVAKVAPVKPVAPATTQAGDHIVQLGAFRNAANVNALVKKLQAAGYSVHTTPAVPREGDINRVWIGPDNKARLERQLGALEQLTGLKGSVRPK</sequence>
<name>A0ABS3NI46_9GAMM</name>
<feature type="transmembrane region" description="Helical" evidence="2">
    <location>
        <begin position="9"/>
        <end position="27"/>
    </location>
</feature>
<dbReference type="Proteomes" id="UP000664882">
    <property type="component" value="Unassembled WGS sequence"/>
</dbReference>
<dbReference type="PROSITE" id="PS51724">
    <property type="entry name" value="SPOR"/>
    <property type="match status" value="1"/>
</dbReference>
<feature type="compositionally biased region" description="Low complexity" evidence="1">
    <location>
        <begin position="52"/>
        <end position="69"/>
    </location>
</feature>
<proteinExistence type="predicted"/>
<keyword evidence="2" id="KW-0472">Membrane</keyword>